<dbReference type="VEuPathDB" id="CryptoDB:Cvel_23105"/>
<feature type="compositionally biased region" description="Basic and acidic residues" evidence="1">
    <location>
        <begin position="26"/>
        <end position="46"/>
    </location>
</feature>
<name>A0A0G4GSA9_9ALVE</name>
<protein>
    <recommendedName>
        <fullName evidence="3">Reverse transcriptase Ty1/copia-type domain-containing protein</fullName>
    </recommendedName>
</protein>
<proteinExistence type="predicted"/>
<dbReference type="AlphaFoldDB" id="A0A0G4GSA9"/>
<evidence type="ECO:0000256" key="1">
    <source>
        <dbReference type="SAM" id="MobiDB-lite"/>
    </source>
</evidence>
<dbReference type="EMBL" id="CDMZ01001485">
    <property type="protein sequence ID" value="CEM33288.1"/>
    <property type="molecule type" value="Genomic_DNA"/>
</dbReference>
<dbReference type="PhylomeDB" id="A0A0G4GSA9"/>
<gene>
    <name evidence="2" type="ORF">Cvel_23105</name>
</gene>
<organism evidence="2">
    <name type="scientific">Chromera velia CCMP2878</name>
    <dbReference type="NCBI Taxonomy" id="1169474"/>
    <lineage>
        <taxon>Eukaryota</taxon>
        <taxon>Sar</taxon>
        <taxon>Alveolata</taxon>
        <taxon>Colpodellida</taxon>
        <taxon>Chromeraceae</taxon>
        <taxon>Chromera</taxon>
    </lineage>
</organism>
<reference evidence="2" key="1">
    <citation type="submission" date="2014-11" db="EMBL/GenBank/DDBJ databases">
        <authorList>
            <person name="Otto D Thomas"/>
            <person name="Naeem Raeece"/>
        </authorList>
    </citation>
    <scope>NUCLEOTIDE SEQUENCE</scope>
</reference>
<evidence type="ECO:0000313" key="2">
    <source>
        <dbReference type="EMBL" id="CEM33288.1"/>
    </source>
</evidence>
<feature type="region of interest" description="Disordered" evidence="1">
    <location>
        <begin position="26"/>
        <end position="51"/>
    </location>
</feature>
<evidence type="ECO:0008006" key="3">
    <source>
        <dbReference type="Google" id="ProtNLM"/>
    </source>
</evidence>
<sequence length="201" mass="23139">MPPSPVASAVSGIWIRREEDALRVQEVEKEKEKEGVHVAPEDKKEKEDEEETLRERLGELKERLAQVITEKEKRRHPLPRVIPINTEIQKKMMDHVNPRKGHIGATAEEVAGGSHKGGMRSELERFLEEKVFAREVRLPRGRKAMRCRWVLTWKKKGGERIAKARLVVKGFQDDQKDLQTYSGMADWWLVLLVLSFAATKG</sequence>
<accession>A0A0G4GSA9</accession>